<comment type="caution">
    <text evidence="2">The sequence shown here is derived from an EMBL/GenBank/DDBJ whole genome shotgun (WGS) entry which is preliminary data.</text>
</comment>
<gene>
    <name evidence="2" type="ORF">R5R35_010466</name>
</gene>
<keyword evidence="3" id="KW-1185">Reference proteome</keyword>
<feature type="signal peptide" evidence="1">
    <location>
        <begin position="1"/>
        <end position="25"/>
    </location>
</feature>
<sequence>MACTRFICVFAAVAAVAICFAAVDGKAHGKRQVDVYTRLWTNDDIGAYTNDSSEGTLADDYAAMTYAYTNVTEALGNGTRQHMKNFNDAWRAYLRNASALPNILNNEYKIAVNISGNYTNIWNNQTAKYLQRGSDALKKIFGGLFG</sequence>
<dbReference type="EMBL" id="JAZDUA010000045">
    <property type="protein sequence ID" value="KAK7871102.1"/>
    <property type="molecule type" value="Genomic_DNA"/>
</dbReference>
<evidence type="ECO:0008006" key="4">
    <source>
        <dbReference type="Google" id="ProtNLM"/>
    </source>
</evidence>
<feature type="chain" id="PRO_5043005805" description="Accessory gland protein" evidence="1">
    <location>
        <begin position="26"/>
        <end position="146"/>
    </location>
</feature>
<keyword evidence="1" id="KW-0732">Signal</keyword>
<reference evidence="2 3" key="1">
    <citation type="submission" date="2024-03" db="EMBL/GenBank/DDBJ databases">
        <title>The genome assembly and annotation of the cricket Gryllus longicercus Weissman &amp; Gray.</title>
        <authorList>
            <person name="Szrajer S."/>
            <person name="Gray D."/>
            <person name="Ylla G."/>
        </authorList>
    </citation>
    <scope>NUCLEOTIDE SEQUENCE [LARGE SCALE GENOMIC DNA]</scope>
    <source>
        <strain evidence="2">DAG 2021-001</strain>
        <tissue evidence="2">Whole body minus gut</tissue>
    </source>
</reference>
<evidence type="ECO:0000313" key="3">
    <source>
        <dbReference type="Proteomes" id="UP001378592"/>
    </source>
</evidence>
<dbReference type="Proteomes" id="UP001378592">
    <property type="component" value="Unassembled WGS sequence"/>
</dbReference>
<accession>A0AAN9W063</accession>
<organism evidence="2 3">
    <name type="scientific">Gryllus longicercus</name>
    <dbReference type="NCBI Taxonomy" id="2509291"/>
    <lineage>
        <taxon>Eukaryota</taxon>
        <taxon>Metazoa</taxon>
        <taxon>Ecdysozoa</taxon>
        <taxon>Arthropoda</taxon>
        <taxon>Hexapoda</taxon>
        <taxon>Insecta</taxon>
        <taxon>Pterygota</taxon>
        <taxon>Neoptera</taxon>
        <taxon>Polyneoptera</taxon>
        <taxon>Orthoptera</taxon>
        <taxon>Ensifera</taxon>
        <taxon>Gryllidea</taxon>
        <taxon>Grylloidea</taxon>
        <taxon>Gryllidae</taxon>
        <taxon>Gryllinae</taxon>
        <taxon>Gryllus</taxon>
    </lineage>
</organism>
<name>A0AAN9W063_9ORTH</name>
<evidence type="ECO:0000313" key="2">
    <source>
        <dbReference type="EMBL" id="KAK7871102.1"/>
    </source>
</evidence>
<dbReference type="AlphaFoldDB" id="A0AAN9W063"/>
<protein>
    <recommendedName>
        <fullName evidence="4">Accessory gland protein</fullName>
    </recommendedName>
</protein>
<evidence type="ECO:0000256" key="1">
    <source>
        <dbReference type="SAM" id="SignalP"/>
    </source>
</evidence>
<proteinExistence type="predicted"/>